<proteinExistence type="predicted"/>
<reference evidence="1 2" key="1">
    <citation type="submission" date="2020-07" db="EMBL/GenBank/DDBJ databases">
        <title>Thermogemmata thermophila gen. nov., sp. nov., a novel moderate thermophilic planctomycete from a Kamchatka hot spring.</title>
        <authorList>
            <person name="Elcheninov A.G."/>
            <person name="Podosokorskaya O.A."/>
            <person name="Kovaleva O.L."/>
            <person name="Novikov A."/>
            <person name="Bonch-Osmolovskaya E.A."/>
            <person name="Toshchakov S.V."/>
            <person name="Kublanov I.V."/>
        </authorList>
    </citation>
    <scope>NUCLEOTIDE SEQUENCE [LARGE SCALE GENOMIC DNA]</scope>
    <source>
        <strain evidence="1 2">2918</strain>
    </source>
</reference>
<dbReference type="Proteomes" id="UP000542342">
    <property type="component" value="Unassembled WGS sequence"/>
</dbReference>
<dbReference type="RefSeq" id="WP_194537722.1">
    <property type="nucleotide sequence ID" value="NZ_JACEFB010000005.1"/>
</dbReference>
<dbReference type="Pfam" id="PF09837">
    <property type="entry name" value="DUF2064"/>
    <property type="match status" value="1"/>
</dbReference>
<keyword evidence="2" id="KW-1185">Reference proteome</keyword>
<sequence>MHALLAMPALLPSLLVFLKYPAAGKVKTRLGAAVGFQEAAALYRTWIDRLLQNIQPLRRQARLIALYDGAPWEDFAPWHHLCDLWWVQKSGPLGERLAAAFQQAYLLAQKEAPLPSDLPSVSNSAALEQLHGGAVETASSLELSKHFPVCAIGTDCLELDVPLLQKSFELLQQYDVVIGPSFDGGYYLIGTASFRPRLFDNIRWSSRWTLEDQVQQCRILGCSVAYLPPRWDIDTLEDWQAYCQRCQSSASQGTPS</sequence>
<dbReference type="Gene3D" id="3.90.550.10">
    <property type="entry name" value="Spore Coat Polysaccharide Biosynthesis Protein SpsA, Chain A"/>
    <property type="match status" value="1"/>
</dbReference>
<dbReference type="GO" id="GO:0016740">
    <property type="term" value="F:transferase activity"/>
    <property type="evidence" value="ECO:0007669"/>
    <property type="project" value="UniProtKB-KW"/>
</dbReference>
<evidence type="ECO:0000313" key="2">
    <source>
        <dbReference type="Proteomes" id="UP000542342"/>
    </source>
</evidence>
<protein>
    <submittedName>
        <fullName evidence="1">Glycosyltransferase</fullName>
    </submittedName>
</protein>
<comment type="caution">
    <text evidence="1">The sequence shown here is derived from an EMBL/GenBank/DDBJ whole genome shotgun (WGS) entry which is preliminary data.</text>
</comment>
<dbReference type="SUPFAM" id="SSF53448">
    <property type="entry name" value="Nucleotide-diphospho-sugar transferases"/>
    <property type="match status" value="2"/>
</dbReference>
<dbReference type="AlphaFoldDB" id="A0A7V9AC01"/>
<accession>A0A7V9AC01</accession>
<dbReference type="InterPro" id="IPR018641">
    <property type="entry name" value="Trfase_1_rSAM/seldom-assoc"/>
</dbReference>
<dbReference type="PANTHER" id="PTHR36529">
    <property type="entry name" value="SLL1095 PROTEIN"/>
    <property type="match status" value="1"/>
</dbReference>
<dbReference type="PANTHER" id="PTHR36529:SF1">
    <property type="entry name" value="GLYCOSYLTRANSFERASE"/>
    <property type="match status" value="1"/>
</dbReference>
<evidence type="ECO:0000313" key="1">
    <source>
        <dbReference type="EMBL" id="MBA2226282.1"/>
    </source>
</evidence>
<organism evidence="1 2">
    <name type="scientific">Thermogemmata fonticola</name>
    <dbReference type="NCBI Taxonomy" id="2755323"/>
    <lineage>
        <taxon>Bacteria</taxon>
        <taxon>Pseudomonadati</taxon>
        <taxon>Planctomycetota</taxon>
        <taxon>Planctomycetia</taxon>
        <taxon>Gemmatales</taxon>
        <taxon>Gemmataceae</taxon>
        <taxon>Thermogemmata</taxon>
    </lineage>
</organism>
<dbReference type="EMBL" id="JACEFB010000005">
    <property type="protein sequence ID" value="MBA2226282.1"/>
    <property type="molecule type" value="Genomic_DNA"/>
</dbReference>
<keyword evidence="1" id="KW-0808">Transferase</keyword>
<name>A0A7V9AC01_9BACT</name>
<dbReference type="InterPro" id="IPR029044">
    <property type="entry name" value="Nucleotide-diphossugar_trans"/>
</dbReference>
<gene>
    <name evidence="1" type="ORF">H0921_08940</name>
</gene>